<dbReference type="Proteomes" id="UP000279541">
    <property type="component" value="Chromosome"/>
</dbReference>
<organism evidence="2 3">
    <name type="scientific">Chryseobacterium joostei</name>
    <dbReference type="NCBI Taxonomy" id="112234"/>
    <lineage>
        <taxon>Bacteria</taxon>
        <taxon>Pseudomonadati</taxon>
        <taxon>Bacteroidota</taxon>
        <taxon>Flavobacteriia</taxon>
        <taxon>Flavobacteriales</taxon>
        <taxon>Weeksellaceae</taxon>
        <taxon>Chryseobacterium group</taxon>
        <taxon>Chryseobacterium</taxon>
    </lineage>
</organism>
<evidence type="ECO:0000313" key="2">
    <source>
        <dbReference type="EMBL" id="SIS32100.1"/>
    </source>
</evidence>
<evidence type="ECO:0000313" key="1">
    <source>
        <dbReference type="EMBL" id="AZA99970.1"/>
    </source>
</evidence>
<dbReference type="STRING" id="112234.SAMN05421768_102687"/>
<reference evidence="2 3" key="1">
    <citation type="submission" date="2017-01" db="EMBL/GenBank/DDBJ databases">
        <authorList>
            <person name="Mah S.A."/>
            <person name="Swanson W.J."/>
            <person name="Moy G.W."/>
            <person name="Vacquier V.D."/>
        </authorList>
    </citation>
    <scope>NUCLEOTIDE SEQUENCE [LARGE SCALE GENOMIC DNA]</scope>
    <source>
        <strain evidence="2 3">DSM 16927</strain>
    </source>
</reference>
<dbReference type="Pfam" id="PF07505">
    <property type="entry name" value="DUF5131"/>
    <property type="match status" value="1"/>
</dbReference>
<gene>
    <name evidence="1" type="ORF">EG359_10200</name>
    <name evidence="2" type="ORF">SAMN05421768_102687</name>
</gene>
<dbReference type="EMBL" id="FTNZ01000002">
    <property type="protein sequence ID" value="SIS32100.1"/>
    <property type="molecule type" value="Genomic_DNA"/>
</dbReference>
<name>A0A1N7I544_9FLAO</name>
<dbReference type="RefSeq" id="WP_076352727.1">
    <property type="nucleotide sequence ID" value="NZ_CP033926.1"/>
</dbReference>
<proteinExistence type="predicted"/>
<dbReference type="OrthoDB" id="9787478at2"/>
<dbReference type="EMBL" id="CP033926">
    <property type="protein sequence ID" value="AZA99970.1"/>
    <property type="molecule type" value="Genomic_DNA"/>
</dbReference>
<evidence type="ECO:0000313" key="4">
    <source>
        <dbReference type="Proteomes" id="UP000279541"/>
    </source>
</evidence>
<evidence type="ECO:0000313" key="3">
    <source>
        <dbReference type="Proteomes" id="UP000186106"/>
    </source>
</evidence>
<dbReference type="InterPro" id="IPR011101">
    <property type="entry name" value="DUF5131"/>
</dbReference>
<dbReference type="Proteomes" id="UP000186106">
    <property type="component" value="Unassembled WGS sequence"/>
</dbReference>
<reference evidence="1 4" key="2">
    <citation type="submission" date="2018-11" db="EMBL/GenBank/DDBJ databases">
        <title>Proposal to divide the Flavobacteriaceae and reorganize its genera based on Amino Acid Identity values calculated from whole genome sequences.</title>
        <authorList>
            <person name="Nicholson A.C."/>
            <person name="Gulvik C.A."/>
            <person name="Whitney A.M."/>
            <person name="Humrighouse B.W."/>
            <person name="Bell M."/>
            <person name="Holmes B."/>
            <person name="Steigerwalt A.G."/>
            <person name="Villarma A."/>
            <person name="Sheth M."/>
            <person name="Batra D."/>
            <person name="Pryor J."/>
            <person name="Bernardet J.-F."/>
            <person name="Hugo C."/>
            <person name="Kampfer P."/>
            <person name="Newman J."/>
            <person name="McQuiston J.R."/>
        </authorList>
    </citation>
    <scope>NUCLEOTIDE SEQUENCE [LARGE SCALE GENOMIC DNA]</scope>
    <source>
        <strain evidence="1 4">DSM 16927</strain>
    </source>
</reference>
<dbReference type="AlphaFoldDB" id="A0A1N7I544"/>
<keyword evidence="4" id="KW-1185">Reference proteome</keyword>
<protein>
    <submittedName>
        <fullName evidence="1">DUF5131 family protein</fullName>
    </submittedName>
    <submittedName>
        <fullName evidence="2">Protein gp37</fullName>
    </submittedName>
</protein>
<sequence>MENTKIQWTDNTWNPWYGCQKISPGCKFCYMYRDQENYGGNPQKVFRSKTRFKEPMKWKQPRMIFTCSWSDWFIEEADLWRNEAWEIIRKTPHHTYLILTKRPERIKDHLPSYFESLHNVWIGVSVESQQQVSRIAYLNDLSCITFASFEPLIGEIEWDQNMNLLDWCIIGGESGYDTGKHRYRPMELAWMEKLIDASVKNNVKCFVKQLGTYQAKSLSLKDKHGGGIDEWDSHLRIREYPEKRKPYDLFSYSISE</sequence>
<dbReference type="KEGG" id="cjt:EG359_10200"/>
<accession>A0A1N7I544</accession>